<evidence type="ECO:0000313" key="3">
    <source>
        <dbReference type="Proteomes" id="UP001590951"/>
    </source>
</evidence>
<gene>
    <name evidence="2" type="ORF">ABVK25_003789</name>
</gene>
<dbReference type="Proteomes" id="UP001590951">
    <property type="component" value="Unassembled WGS sequence"/>
</dbReference>
<evidence type="ECO:0000313" key="2">
    <source>
        <dbReference type="EMBL" id="KAL2056146.1"/>
    </source>
</evidence>
<name>A0ABR4BH31_9LECA</name>
<feature type="domain" description="DUF7708" evidence="1">
    <location>
        <begin position="47"/>
        <end position="150"/>
    </location>
</feature>
<comment type="caution">
    <text evidence="2">The sequence shown here is derived from an EMBL/GenBank/DDBJ whole genome shotgun (WGS) entry which is preliminary data.</text>
</comment>
<proteinExistence type="predicted"/>
<dbReference type="InterPro" id="IPR056125">
    <property type="entry name" value="DUF7708"/>
</dbReference>
<sequence>MQKLDPKDRAFLLKYATGSIGSFPGVVERICNKRQKQNRISKINALLRPFCRTLGRYMTVASAASQADPYPSSLVIGGIIGLLQVSDNYDSYQQLILKWLAKMSAKAALLMDFDLCIYQYDERVQEVLVLVYGDILDFCQKALKLYVDEEGKRQSGFKVFGKSLIEYFLDSFGGIVNNFDAHPEDYKARAEHCDSRRLMQIFWVVVNSAA</sequence>
<dbReference type="Pfam" id="PF24809">
    <property type="entry name" value="DUF7708"/>
    <property type="match status" value="1"/>
</dbReference>
<accession>A0ABR4BH31</accession>
<reference evidence="2 3" key="1">
    <citation type="submission" date="2024-09" db="EMBL/GenBank/DDBJ databases">
        <title>Rethinking Asexuality: The Enigmatic Case of Functional Sexual Genes in Lepraria (Stereocaulaceae).</title>
        <authorList>
            <person name="Doellman M."/>
            <person name="Sun Y."/>
            <person name="Barcenas-Pena A."/>
            <person name="Lumbsch H.T."/>
            <person name="Grewe F."/>
        </authorList>
    </citation>
    <scope>NUCLEOTIDE SEQUENCE [LARGE SCALE GENOMIC DNA]</scope>
    <source>
        <strain evidence="2 3">Grewe 0041</strain>
    </source>
</reference>
<keyword evidence="3" id="KW-1185">Reference proteome</keyword>
<organism evidence="2 3">
    <name type="scientific">Lepraria finkii</name>
    <dbReference type="NCBI Taxonomy" id="1340010"/>
    <lineage>
        <taxon>Eukaryota</taxon>
        <taxon>Fungi</taxon>
        <taxon>Dikarya</taxon>
        <taxon>Ascomycota</taxon>
        <taxon>Pezizomycotina</taxon>
        <taxon>Lecanoromycetes</taxon>
        <taxon>OSLEUM clade</taxon>
        <taxon>Lecanoromycetidae</taxon>
        <taxon>Lecanorales</taxon>
        <taxon>Lecanorineae</taxon>
        <taxon>Stereocaulaceae</taxon>
        <taxon>Lepraria</taxon>
    </lineage>
</organism>
<protein>
    <recommendedName>
        <fullName evidence="1">DUF7708 domain-containing protein</fullName>
    </recommendedName>
</protein>
<evidence type="ECO:0000259" key="1">
    <source>
        <dbReference type="Pfam" id="PF24809"/>
    </source>
</evidence>
<dbReference type="EMBL" id="JBHFEH010000009">
    <property type="protein sequence ID" value="KAL2056146.1"/>
    <property type="molecule type" value="Genomic_DNA"/>
</dbReference>